<dbReference type="Proteomes" id="UP001141259">
    <property type="component" value="Unassembled WGS sequence"/>
</dbReference>
<keyword evidence="4" id="KW-1185">Reference proteome</keyword>
<evidence type="ECO:0000313" key="4">
    <source>
        <dbReference type="Proteomes" id="UP001141259"/>
    </source>
</evidence>
<dbReference type="Gene3D" id="3.10.350.10">
    <property type="entry name" value="LysM domain"/>
    <property type="match status" value="1"/>
</dbReference>
<name>A0A9X2VI99_9PSEU</name>
<dbReference type="EMBL" id="JANYMP010000002">
    <property type="protein sequence ID" value="MCS7476587.1"/>
    <property type="molecule type" value="Genomic_DNA"/>
</dbReference>
<feature type="transmembrane region" description="Helical" evidence="1">
    <location>
        <begin position="77"/>
        <end position="98"/>
    </location>
</feature>
<keyword evidence="1" id="KW-1133">Transmembrane helix</keyword>
<evidence type="ECO:0000256" key="1">
    <source>
        <dbReference type="SAM" id="Phobius"/>
    </source>
</evidence>
<feature type="domain" description="LysM" evidence="2">
    <location>
        <begin position="113"/>
        <end position="159"/>
    </location>
</feature>
<dbReference type="InterPro" id="IPR036779">
    <property type="entry name" value="LysM_dom_sf"/>
</dbReference>
<evidence type="ECO:0000259" key="2">
    <source>
        <dbReference type="Pfam" id="PF01476"/>
    </source>
</evidence>
<accession>A0A9X2VI99</accession>
<gene>
    <name evidence="3" type="ORF">NZH93_06965</name>
</gene>
<dbReference type="RefSeq" id="WP_259622073.1">
    <property type="nucleotide sequence ID" value="NZ_JANYMP010000002.1"/>
</dbReference>
<keyword evidence="1" id="KW-0472">Membrane</keyword>
<comment type="caution">
    <text evidence="3">The sequence shown here is derived from an EMBL/GenBank/DDBJ whole genome shotgun (WGS) entry which is preliminary data.</text>
</comment>
<reference evidence="3" key="1">
    <citation type="submission" date="2022-08" db="EMBL/GenBank/DDBJ databases">
        <authorList>
            <person name="Tistechok S."/>
            <person name="Samborskyy M."/>
            <person name="Roman I."/>
        </authorList>
    </citation>
    <scope>NUCLEOTIDE SEQUENCE</scope>
    <source>
        <strain evidence="3">DSM 103496</strain>
    </source>
</reference>
<sequence>MAVLIGTRSGFELVDEPDVRDASPGRGLRPGPRVLRRFEVGDGRRPASRARQVSAPATADVVECAPERPARGAVLRLVAMCLLAVVAAVCVGLLYLYASGATSVPETTGIAYVQVGESLHDIAVRSAPNSDPDAVVERIRELNRMADSRVVPGQPLIVPQGVVEPAP</sequence>
<dbReference type="Pfam" id="PF01476">
    <property type="entry name" value="LysM"/>
    <property type="match status" value="1"/>
</dbReference>
<dbReference type="AlphaFoldDB" id="A0A9X2VI99"/>
<dbReference type="InterPro" id="IPR018392">
    <property type="entry name" value="LysM"/>
</dbReference>
<evidence type="ECO:0000313" key="3">
    <source>
        <dbReference type="EMBL" id="MCS7476587.1"/>
    </source>
</evidence>
<keyword evidence="1" id="KW-0812">Transmembrane</keyword>
<organism evidence="3 4">
    <name type="scientific">Umezawaea endophytica</name>
    <dbReference type="NCBI Taxonomy" id="1654476"/>
    <lineage>
        <taxon>Bacteria</taxon>
        <taxon>Bacillati</taxon>
        <taxon>Actinomycetota</taxon>
        <taxon>Actinomycetes</taxon>
        <taxon>Pseudonocardiales</taxon>
        <taxon>Pseudonocardiaceae</taxon>
        <taxon>Umezawaea</taxon>
    </lineage>
</organism>
<protein>
    <submittedName>
        <fullName evidence="3">LysM peptidoglycan-binding domain-containing protein</fullName>
    </submittedName>
</protein>
<proteinExistence type="predicted"/>